<dbReference type="GO" id="GO:0042147">
    <property type="term" value="P:retrograde transport, endosome to Golgi"/>
    <property type="evidence" value="ECO:0007669"/>
    <property type="project" value="TreeGrafter"/>
</dbReference>
<evidence type="ECO:0000313" key="3">
    <source>
        <dbReference type="Proteomes" id="UP000269721"/>
    </source>
</evidence>
<dbReference type="Pfam" id="PF20655">
    <property type="entry name" value="Vps52_C"/>
    <property type="match status" value="1"/>
</dbReference>
<sequence>QAAEKCREFLLKKVETLKAPNTNIAIIQQNILLKYRDLFWFLLERYGEAAIEVRQSYVYAVGNYYMASFEKYIRSMQKLQTVIADKLDLIGCEESAKRGLFTGKLALKDKTNVFTLGDRIQVLTNPDLGIILTHVAEDQNMKFPYEAIFKSINRLMMDNACSEYIFTTEFFASPRSKGGRAGSVDVSSIGTTFSEIFEPTLKLLQSTTKQYVDTCFDAVGILLCVRLNSQNIRIMQKRRIPCLESFMNAANMLLWPRFQAIMDLHIDSLKKAVPSKMLASKDVHPHYVTRRYAEFAASILTLNQGYDDALLTNSLLRLRTEVENLLARMSGELDNKKNRLIFLINNYDLVVSILSEYTVGSFDQEKAHFNQMLDIKTADFVEEETLKPHFLPLMSFVTTAEASKELATLETGKFESVATDFNNTWKTALTTINSSVMQSFPNFQNGARILHSAFTQLLLYYRRFLTVWDKRFGNRKQSVQPVGMQSVMVEIKKFRCVRLRWRWEGD</sequence>
<dbReference type="EMBL" id="KZ999956">
    <property type="protein sequence ID" value="RKO84574.1"/>
    <property type="molecule type" value="Genomic_DNA"/>
</dbReference>
<dbReference type="OrthoDB" id="19482at2759"/>
<reference evidence="3" key="1">
    <citation type="journal article" date="2018" name="Nat. Microbiol.">
        <title>Leveraging single-cell genomics to expand the fungal tree of life.</title>
        <authorList>
            <person name="Ahrendt S.R."/>
            <person name="Quandt C.A."/>
            <person name="Ciobanu D."/>
            <person name="Clum A."/>
            <person name="Salamov A."/>
            <person name="Andreopoulos B."/>
            <person name="Cheng J.F."/>
            <person name="Woyke T."/>
            <person name="Pelin A."/>
            <person name="Henrissat B."/>
            <person name="Reynolds N.K."/>
            <person name="Benny G.L."/>
            <person name="Smith M.E."/>
            <person name="James T.Y."/>
            <person name="Grigoriev I.V."/>
        </authorList>
    </citation>
    <scope>NUCLEOTIDE SEQUENCE [LARGE SCALE GENOMIC DNA]</scope>
</reference>
<keyword evidence="3" id="KW-1185">Reference proteome</keyword>
<evidence type="ECO:0000259" key="1">
    <source>
        <dbReference type="Pfam" id="PF20655"/>
    </source>
</evidence>
<dbReference type="InterPro" id="IPR007258">
    <property type="entry name" value="Vps52"/>
</dbReference>
<dbReference type="GO" id="GO:0006896">
    <property type="term" value="P:Golgi to vacuole transport"/>
    <property type="evidence" value="ECO:0007669"/>
    <property type="project" value="TreeGrafter"/>
</dbReference>
<gene>
    <name evidence="2" type="ORF">BDK51DRAFT_22797</name>
</gene>
<dbReference type="GO" id="GO:0032456">
    <property type="term" value="P:endocytic recycling"/>
    <property type="evidence" value="ECO:0007669"/>
    <property type="project" value="TreeGrafter"/>
</dbReference>
<dbReference type="GO" id="GO:0005829">
    <property type="term" value="C:cytosol"/>
    <property type="evidence" value="ECO:0007669"/>
    <property type="project" value="GOC"/>
</dbReference>
<name>A0A4P9VXV4_9FUNG</name>
<dbReference type="AlphaFoldDB" id="A0A4P9VXV4"/>
<feature type="domain" description="Vps52 C-terminal" evidence="1">
    <location>
        <begin position="62"/>
        <end position="381"/>
    </location>
</feature>
<feature type="non-terminal residue" evidence="2">
    <location>
        <position position="1"/>
    </location>
</feature>
<dbReference type="InterPro" id="IPR048361">
    <property type="entry name" value="Vps52_C"/>
</dbReference>
<dbReference type="GO" id="GO:0000938">
    <property type="term" value="C:GARP complex"/>
    <property type="evidence" value="ECO:0007669"/>
    <property type="project" value="TreeGrafter"/>
</dbReference>
<organism evidence="2 3">
    <name type="scientific">Blyttiomyces helicus</name>
    <dbReference type="NCBI Taxonomy" id="388810"/>
    <lineage>
        <taxon>Eukaryota</taxon>
        <taxon>Fungi</taxon>
        <taxon>Fungi incertae sedis</taxon>
        <taxon>Chytridiomycota</taxon>
        <taxon>Chytridiomycota incertae sedis</taxon>
        <taxon>Chytridiomycetes</taxon>
        <taxon>Chytridiomycetes incertae sedis</taxon>
        <taxon>Blyttiomyces</taxon>
    </lineage>
</organism>
<dbReference type="Proteomes" id="UP000269721">
    <property type="component" value="Unassembled WGS sequence"/>
</dbReference>
<evidence type="ECO:0000313" key="2">
    <source>
        <dbReference type="EMBL" id="RKO84574.1"/>
    </source>
</evidence>
<accession>A0A4P9VXV4</accession>
<dbReference type="PANTHER" id="PTHR14190:SF7">
    <property type="entry name" value="VACUOLAR PROTEIN SORTING-ASSOCIATED PROTEIN 52 HOMOLOG"/>
    <property type="match status" value="1"/>
</dbReference>
<dbReference type="PANTHER" id="PTHR14190">
    <property type="entry name" value="SUPPRESSOR OF ACTIN MUTATIONS 2/VACUOLAR PROTEIN SORTING 52"/>
    <property type="match status" value="1"/>
</dbReference>
<proteinExistence type="predicted"/>
<protein>
    <submittedName>
        <fullName evidence="2">Sac2 family-domain-containing protein</fullName>
    </submittedName>
</protein>
<dbReference type="GO" id="GO:0019905">
    <property type="term" value="F:syntaxin binding"/>
    <property type="evidence" value="ECO:0007669"/>
    <property type="project" value="TreeGrafter"/>
</dbReference>